<dbReference type="Proteomes" id="UP001054801">
    <property type="component" value="Chromosome"/>
</dbReference>
<dbReference type="EMBL" id="CP091244">
    <property type="protein sequence ID" value="UJS22720.1"/>
    <property type="molecule type" value="Genomic_DNA"/>
</dbReference>
<dbReference type="Pfam" id="PF01609">
    <property type="entry name" value="DDE_Tnp_1"/>
    <property type="match status" value="1"/>
</dbReference>
<sequence length="452" mass="51179">MPAKPPPLPLVGSLKLRKTLSVPGLLERVRGCFSEVTDHRKTKPDYPLVDVLMSGLALFSLKDGSLLQFDKQRGDKARRHNLKTLFGIPDAPCDSQMRTVLDGVKPQRLRPVFRAIHQELQRQGILEGYRFLGKYLVSIDGTGIFSSGAISCPDCCIKTHKDGREEYYHQMLAAVLVHPDKNTVLPFFPEAITKQDGSKKNDCEHNASKRLIPQLRQDFPRMEMILLQDALSCNAPHIRLLKSNGYSFIITAKARSGSLLLKTVLDGLANGSTQELAGTTSKKLRCGYRYANDIPLNHANQDVRVNYIDYWEERPDGTTFIYDCVTDIPLTADNVADVVRAGRSRWKVENETFNTLKNLGYNLEHNYGHGKQHLSTVFATLMMLAFLIDQIQEACCQYFQAARTRLQSRTALWEKMRGMFREHLISDWESFYAAIIWGYEHADLTPKGIRSG</sequence>
<accession>A0ABY3STF9</accession>
<name>A0ABY3STF9_9GAMM</name>
<evidence type="ECO:0000313" key="3">
    <source>
        <dbReference type="Proteomes" id="UP001054801"/>
    </source>
</evidence>
<evidence type="ECO:0000259" key="1">
    <source>
        <dbReference type="Pfam" id="PF01609"/>
    </source>
</evidence>
<reference evidence="2" key="1">
    <citation type="journal article" date="2022" name="Microorganisms">
        <title>Two New Species of Filamentous Sulfur Bacteria of the Genus Thiothrix, Thiothrix winogradskyi sp. nov. and 'Candidatus Thiothrix sulfatifontis' sp. nov.</title>
        <authorList>
            <person name="Ravin N.V."/>
            <person name="Rossetti S."/>
            <person name="Beletsky A.V."/>
            <person name="Kadnikov V.V."/>
            <person name="Rudenko T.S."/>
            <person name="Smolyakov D.D."/>
            <person name="Moskvitina M.I."/>
            <person name="Gureeva M.V."/>
            <person name="Mardanov A.V."/>
            <person name="Grabovich M.Y."/>
        </authorList>
    </citation>
    <scope>NUCLEOTIDE SEQUENCE</scope>
    <source>
        <strain evidence="2">CT3</strain>
    </source>
</reference>
<feature type="domain" description="Transposase IS4-like" evidence="1">
    <location>
        <begin position="164"/>
        <end position="385"/>
    </location>
</feature>
<evidence type="ECO:0000313" key="2">
    <source>
        <dbReference type="EMBL" id="UJS22720.1"/>
    </source>
</evidence>
<protein>
    <recommendedName>
        <fullName evidence="1">Transposase IS4-like domain-containing protein</fullName>
    </recommendedName>
</protein>
<organism evidence="2 3">
    <name type="scientific">Thiothrix winogradskyi</name>
    <dbReference type="NCBI Taxonomy" id="96472"/>
    <lineage>
        <taxon>Bacteria</taxon>
        <taxon>Pseudomonadati</taxon>
        <taxon>Pseudomonadota</taxon>
        <taxon>Gammaproteobacteria</taxon>
        <taxon>Thiotrichales</taxon>
        <taxon>Thiotrichaceae</taxon>
        <taxon>Thiothrix</taxon>
    </lineage>
</organism>
<dbReference type="RefSeq" id="WP_236496398.1">
    <property type="nucleotide sequence ID" value="NZ_CP091244.1"/>
</dbReference>
<gene>
    <name evidence="2" type="ORF">L2Y54_12275</name>
</gene>
<proteinExistence type="predicted"/>
<dbReference type="InterPro" id="IPR002559">
    <property type="entry name" value="Transposase_11"/>
</dbReference>
<keyword evidence="3" id="KW-1185">Reference proteome</keyword>